<name>A0A1G9MP46_9SPHI</name>
<feature type="transmembrane region" description="Helical" evidence="1">
    <location>
        <begin position="12"/>
        <end position="33"/>
    </location>
</feature>
<gene>
    <name evidence="2" type="ORF">SAMN05421813_10251</name>
</gene>
<sequence length="35" mass="3916">MIGRLNFTSQKLTNPGLISAIYILYIILLIPIIKA</sequence>
<keyword evidence="3" id="KW-1185">Reference proteome</keyword>
<reference evidence="3" key="1">
    <citation type="submission" date="2016-10" db="EMBL/GenBank/DDBJ databases">
        <authorList>
            <person name="Varghese N."/>
            <person name="Submissions S."/>
        </authorList>
    </citation>
    <scope>NUCLEOTIDE SEQUENCE [LARGE SCALE GENOMIC DNA]</scope>
    <source>
        <strain evidence="3">DSM 24536</strain>
    </source>
</reference>
<evidence type="ECO:0000256" key="1">
    <source>
        <dbReference type="SAM" id="Phobius"/>
    </source>
</evidence>
<protein>
    <submittedName>
        <fullName evidence="2">Uncharacterized protein</fullName>
    </submittedName>
</protein>
<keyword evidence="1" id="KW-1133">Transmembrane helix</keyword>
<dbReference type="EMBL" id="FNHH01000002">
    <property type="protein sequence ID" value="SDL75791.1"/>
    <property type="molecule type" value="Genomic_DNA"/>
</dbReference>
<evidence type="ECO:0000313" key="2">
    <source>
        <dbReference type="EMBL" id="SDL75791.1"/>
    </source>
</evidence>
<proteinExistence type="predicted"/>
<dbReference type="AlphaFoldDB" id="A0A1G9MP46"/>
<evidence type="ECO:0000313" key="3">
    <source>
        <dbReference type="Proteomes" id="UP000199226"/>
    </source>
</evidence>
<organism evidence="2 3">
    <name type="scientific">Daejeonella rubra</name>
    <dbReference type="NCBI Taxonomy" id="990371"/>
    <lineage>
        <taxon>Bacteria</taxon>
        <taxon>Pseudomonadati</taxon>
        <taxon>Bacteroidota</taxon>
        <taxon>Sphingobacteriia</taxon>
        <taxon>Sphingobacteriales</taxon>
        <taxon>Sphingobacteriaceae</taxon>
        <taxon>Daejeonella</taxon>
    </lineage>
</organism>
<accession>A0A1G9MP46</accession>
<keyword evidence="1" id="KW-0472">Membrane</keyword>
<dbReference type="Proteomes" id="UP000199226">
    <property type="component" value="Unassembled WGS sequence"/>
</dbReference>
<keyword evidence="1" id="KW-0812">Transmembrane</keyword>